<keyword evidence="4" id="KW-1185">Reference proteome</keyword>
<dbReference type="Proteomes" id="UP001152797">
    <property type="component" value="Unassembled WGS sequence"/>
</dbReference>
<keyword evidence="3" id="KW-0489">Methyltransferase</keyword>
<organism evidence="1">
    <name type="scientific">Cladocopium goreaui</name>
    <dbReference type="NCBI Taxonomy" id="2562237"/>
    <lineage>
        <taxon>Eukaryota</taxon>
        <taxon>Sar</taxon>
        <taxon>Alveolata</taxon>
        <taxon>Dinophyceae</taxon>
        <taxon>Suessiales</taxon>
        <taxon>Symbiodiniaceae</taxon>
        <taxon>Cladocopium</taxon>
    </lineage>
</organism>
<dbReference type="EMBL" id="CAMXCT010002139">
    <property type="protein sequence ID" value="CAI3995964.1"/>
    <property type="molecule type" value="Genomic_DNA"/>
</dbReference>
<evidence type="ECO:0000313" key="1">
    <source>
        <dbReference type="EMBL" id="CAI3995964.1"/>
    </source>
</evidence>
<dbReference type="GO" id="GO:0032259">
    <property type="term" value="P:methylation"/>
    <property type="evidence" value="ECO:0007669"/>
    <property type="project" value="UniProtKB-KW"/>
</dbReference>
<dbReference type="AlphaFoldDB" id="A0A9P1CQK8"/>
<keyword evidence="3" id="KW-0808">Transferase</keyword>
<reference evidence="1" key="1">
    <citation type="submission" date="2022-10" db="EMBL/GenBank/DDBJ databases">
        <authorList>
            <person name="Chen Y."/>
            <person name="Dougan E. K."/>
            <person name="Chan C."/>
            <person name="Rhodes N."/>
            <person name="Thang M."/>
        </authorList>
    </citation>
    <scope>NUCLEOTIDE SEQUENCE</scope>
</reference>
<sequence length="408" mass="46694">MEKYYHYVEIGTSNFRTLVGAQPAEQHGLSVEPMPFFVRDLRERYASSHPHSKLVNAAVLPKASTAHVVSAFYVHPENVTAWKLPIVFLGMSRMGAPHPSVTEILEQRQLMHLLQNRPVRAMSVQRLLDLYDACRSLENFPLAFATRERARKLLKSLAMVGYYESGRQFDEVAGIPGGQETYSIRLVYARQQDKRQGVASLMWSAPAVPKIVHMLLPCFFTRPVHCGFDGESEAQRLRWRKALPSDWHVELWTPYRLTVALHDQEPLHWPTLLGVVPKFDRHKMPHYAAKYHLLAYFGGIFVDWQLHPGMVQQLLAAHQSSRQEGFWCLDPGPSALRSDSGAVLVARAFHPTMQLMGYEMPKHGIRREDAQKSLSQAELYLLKLYYQIWSGDELTCHRANLTRRKSGV</sequence>
<dbReference type="GO" id="GO:0008168">
    <property type="term" value="F:methyltransferase activity"/>
    <property type="evidence" value="ECO:0007669"/>
    <property type="project" value="UniProtKB-KW"/>
</dbReference>
<name>A0A9P1CQK8_9DINO</name>
<evidence type="ECO:0000313" key="2">
    <source>
        <dbReference type="EMBL" id="CAL1149339.1"/>
    </source>
</evidence>
<evidence type="ECO:0000313" key="3">
    <source>
        <dbReference type="EMBL" id="CAL4783276.1"/>
    </source>
</evidence>
<protein>
    <submittedName>
        <fullName evidence="3">Methyltransferase FkbM domain-containing protein</fullName>
    </submittedName>
</protein>
<gene>
    <name evidence="1" type="ORF">C1SCF055_LOCUS22481</name>
</gene>
<accession>A0A9P1CQK8</accession>
<reference evidence="2" key="2">
    <citation type="submission" date="2024-04" db="EMBL/GenBank/DDBJ databases">
        <authorList>
            <person name="Chen Y."/>
            <person name="Shah S."/>
            <person name="Dougan E. K."/>
            <person name="Thang M."/>
            <person name="Chan C."/>
        </authorList>
    </citation>
    <scope>NUCLEOTIDE SEQUENCE [LARGE SCALE GENOMIC DNA]</scope>
</reference>
<evidence type="ECO:0000313" key="4">
    <source>
        <dbReference type="Proteomes" id="UP001152797"/>
    </source>
</evidence>
<dbReference type="EMBL" id="CAMXCT030002139">
    <property type="protein sequence ID" value="CAL4783276.1"/>
    <property type="molecule type" value="Genomic_DNA"/>
</dbReference>
<dbReference type="EMBL" id="CAMXCT020002139">
    <property type="protein sequence ID" value="CAL1149339.1"/>
    <property type="molecule type" value="Genomic_DNA"/>
</dbReference>
<proteinExistence type="predicted"/>
<comment type="caution">
    <text evidence="1">The sequence shown here is derived from an EMBL/GenBank/DDBJ whole genome shotgun (WGS) entry which is preliminary data.</text>
</comment>